<protein>
    <submittedName>
        <fullName evidence="3">Thiamine biosynthesis protein ThiF</fullName>
    </submittedName>
</protein>
<proteinExistence type="predicted"/>
<evidence type="ECO:0000259" key="1">
    <source>
        <dbReference type="Pfam" id="PF00899"/>
    </source>
</evidence>
<dbReference type="EMBL" id="AWXA01000037">
    <property type="protein sequence ID" value="ERT59232.1"/>
    <property type="molecule type" value="Genomic_DNA"/>
</dbReference>
<dbReference type="SUPFAM" id="SSF69572">
    <property type="entry name" value="Activating enzymes of the ubiquitin-like proteins"/>
    <property type="match status" value="1"/>
</dbReference>
<dbReference type="AlphaFoldDB" id="U7UII8"/>
<dbReference type="InterPro" id="IPR045886">
    <property type="entry name" value="ThiF/MoeB/HesA"/>
</dbReference>
<evidence type="ECO:0000313" key="3">
    <source>
        <dbReference type="EMBL" id="ERT59232.1"/>
    </source>
</evidence>
<dbReference type="GO" id="GO:0061504">
    <property type="term" value="P:cyclic threonylcarbamoyladenosine biosynthetic process"/>
    <property type="evidence" value="ECO:0007669"/>
    <property type="project" value="TreeGrafter"/>
</dbReference>
<evidence type="ECO:0000313" key="4">
    <source>
        <dbReference type="Proteomes" id="UP000017090"/>
    </source>
</evidence>
<name>U7UII8_9FIRM</name>
<comment type="caution">
    <text evidence="3">The sequence shown here is derived from an EMBL/GenBank/DDBJ whole genome shotgun (WGS) entry which is preliminary data.</text>
</comment>
<organism evidence="3 4">
    <name type="scientific">Megasphaera vaginalis</name>
    <name type="common">ex Srinivasan et al. 2021</name>
    <dbReference type="NCBI Taxonomy" id="1111454"/>
    <lineage>
        <taxon>Bacteria</taxon>
        <taxon>Bacillati</taxon>
        <taxon>Bacillota</taxon>
        <taxon>Negativicutes</taxon>
        <taxon>Veillonellales</taxon>
        <taxon>Veillonellaceae</taxon>
        <taxon>Megasphaera</taxon>
    </lineage>
</organism>
<dbReference type="InterPro" id="IPR000594">
    <property type="entry name" value="ThiF_NAD_FAD-bd"/>
</dbReference>
<keyword evidence="4" id="KW-1185">Reference proteome</keyword>
<dbReference type="STRING" id="1111454.HMPREF1250_1474"/>
<feature type="domain" description="THIF-type NAD/FAD binding fold" evidence="1">
    <location>
        <begin position="71"/>
        <end position="259"/>
    </location>
</feature>
<dbReference type="InterPro" id="IPR035985">
    <property type="entry name" value="Ubiquitin-activating_enz"/>
</dbReference>
<dbReference type="PANTHER" id="PTHR43267">
    <property type="entry name" value="TRNA THREONYLCARBAMOYLADENOSINE DEHYDRATASE"/>
    <property type="match status" value="1"/>
</dbReference>
<dbReference type="PATRIC" id="fig|1111454.3.peg.1394"/>
<evidence type="ECO:0000259" key="2">
    <source>
        <dbReference type="Pfam" id="PF14453"/>
    </source>
</evidence>
<dbReference type="InterPro" id="IPR032726">
    <property type="entry name" value="ThiS-like_dom"/>
</dbReference>
<reference evidence="3 4" key="1">
    <citation type="submission" date="2013-09" db="EMBL/GenBank/DDBJ databases">
        <authorList>
            <person name="Durkin A.S."/>
            <person name="Haft D.R."/>
            <person name="McCorrison J."/>
            <person name="Torralba M."/>
            <person name="Gillis M."/>
            <person name="Haft D.H."/>
            <person name="Methe B."/>
            <person name="Sutton G."/>
            <person name="Nelson K.E."/>
        </authorList>
    </citation>
    <scope>NUCLEOTIDE SEQUENCE [LARGE SCALE GENOMIC DNA]</scope>
    <source>
        <strain evidence="3 4">BV3C16-1</strain>
    </source>
</reference>
<dbReference type="Pfam" id="PF00899">
    <property type="entry name" value="ThiF"/>
    <property type="match status" value="1"/>
</dbReference>
<accession>U7UII8</accession>
<dbReference type="RefSeq" id="WP_023053859.1">
    <property type="nucleotide sequence ID" value="NZ_AWXA01000037.1"/>
</dbReference>
<sequence>MKIKLNGKETVTAAGHLYGLPHPAHAVIILNGYGMSADAPLADGDEVYIISKDELPPQDALERMLCARHTPQVYEKVKAATVAIAGLGGLGSNVAVYLARCGIGGLHLVDFDTVDVSNLNRQSYFIRDLGEKKTFALARQLREINPFLKIRTDNVKVTAENAGSLFADDPLICEAFDGAEAKAMLVNTMLTECPDKYIVAASGMAGYGDSNAIKTRKVTDRLYVCGDGSHAARPGRGLMAPRVAICAAHEANMILKILVDLR</sequence>
<feature type="domain" description="ThiS-like ubiquitin" evidence="2">
    <location>
        <begin position="1"/>
        <end position="52"/>
    </location>
</feature>
<dbReference type="NCBIfam" id="NF006395">
    <property type="entry name" value="PRK08644.1"/>
    <property type="match status" value="1"/>
</dbReference>
<dbReference type="GO" id="GO:0061503">
    <property type="term" value="F:tRNA threonylcarbamoyladenosine dehydratase"/>
    <property type="evidence" value="ECO:0007669"/>
    <property type="project" value="TreeGrafter"/>
</dbReference>
<dbReference type="InterPro" id="IPR012729">
    <property type="entry name" value="ThiF_fam2"/>
</dbReference>
<dbReference type="Pfam" id="PF14453">
    <property type="entry name" value="ThiS-like"/>
    <property type="match status" value="1"/>
</dbReference>
<dbReference type="NCBIfam" id="TIGR02354">
    <property type="entry name" value="thiF_fam2"/>
    <property type="match status" value="1"/>
</dbReference>
<dbReference type="OrthoDB" id="9804286at2"/>
<gene>
    <name evidence="3" type="primary">thiF</name>
    <name evidence="3" type="ORF">HMPREF1250_1474</name>
</gene>
<dbReference type="PANTHER" id="PTHR43267:SF3">
    <property type="entry name" value="THIF PROTEIN"/>
    <property type="match status" value="1"/>
</dbReference>
<dbReference type="eggNOG" id="COG0476">
    <property type="taxonomic scope" value="Bacteria"/>
</dbReference>
<dbReference type="Proteomes" id="UP000017090">
    <property type="component" value="Unassembled WGS sequence"/>
</dbReference>
<dbReference type="Gene3D" id="3.40.50.720">
    <property type="entry name" value="NAD(P)-binding Rossmann-like Domain"/>
    <property type="match status" value="1"/>
</dbReference>
<dbReference type="GO" id="GO:0008641">
    <property type="term" value="F:ubiquitin-like modifier activating enzyme activity"/>
    <property type="evidence" value="ECO:0007669"/>
    <property type="project" value="InterPro"/>
</dbReference>